<organism evidence="1 2">
    <name type="scientific">Adineta steineri</name>
    <dbReference type="NCBI Taxonomy" id="433720"/>
    <lineage>
        <taxon>Eukaryota</taxon>
        <taxon>Metazoa</taxon>
        <taxon>Spiralia</taxon>
        <taxon>Gnathifera</taxon>
        <taxon>Rotifera</taxon>
        <taxon>Eurotatoria</taxon>
        <taxon>Bdelloidea</taxon>
        <taxon>Adinetida</taxon>
        <taxon>Adinetidae</taxon>
        <taxon>Adineta</taxon>
    </lineage>
</organism>
<evidence type="ECO:0000313" key="1">
    <source>
        <dbReference type="EMBL" id="CAF4424477.1"/>
    </source>
</evidence>
<dbReference type="Proteomes" id="UP000663868">
    <property type="component" value="Unassembled WGS sequence"/>
</dbReference>
<dbReference type="InterPro" id="IPR001893">
    <property type="entry name" value="Cys-rich_GLG1_repeat"/>
</dbReference>
<dbReference type="EMBL" id="CAJOBB010027658">
    <property type="protein sequence ID" value="CAF4424477.1"/>
    <property type="molecule type" value="Genomic_DNA"/>
</dbReference>
<gene>
    <name evidence="1" type="ORF">KXQ929_LOCUS52400</name>
</gene>
<comment type="caution">
    <text evidence="1">The sequence shown here is derived from an EMBL/GenBank/DDBJ whole genome shotgun (WGS) entry which is preliminary data.</text>
</comment>
<dbReference type="AlphaFoldDB" id="A0A820QU15"/>
<evidence type="ECO:0000313" key="2">
    <source>
        <dbReference type="Proteomes" id="UP000663868"/>
    </source>
</evidence>
<dbReference type="Pfam" id="PF00839">
    <property type="entry name" value="Cys_rich_FGFR"/>
    <property type="match status" value="1"/>
</dbReference>
<proteinExistence type="predicted"/>
<protein>
    <submittedName>
        <fullName evidence="1">Uncharacterized protein</fullName>
    </submittedName>
</protein>
<feature type="non-terminal residue" evidence="1">
    <location>
        <position position="1"/>
    </location>
</feature>
<name>A0A820QU15_9BILA</name>
<reference evidence="1" key="1">
    <citation type="submission" date="2021-02" db="EMBL/GenBank/DDBJ databases">
        <authorList>
            <person name="Nowell W R."/>
        </authorList>
    </citation>
    <scope>NUCLEOTIDE SEQUENCE</scope>
</reference>
<dbReference type="GO" id="GO:0016020">
    <property type="term" value="C:membrane"/>
    <property type="evidence" value="ECO:0007669"/>
    <property type="project" value="InterPro"/>
</dbReference>
<sequence>LIRAVDPGSDIRADPLLETTCRPVIDAVCQKNKTW</sequence>
<accession>A0A820QU15</accession>